<evidence type="ECO:0000313" key="3">
    <source>
        <dbReference type="EMBL" id="MBF4809071.1"/>
    </source>
</evidence>
<evidence type="ECO:0000313" key="4">
    <source>
        <dbReference type="Proteomes" id="UP000772566"/>
    </source>
</evidence>
<feature type="domain" description="6-phospho-N-acetylmuramidase N-terminal" evidence="2">
    <location>
        <begin position="3"/>
        <end position="231"/>
    </location>
</feature>
<dbReference type="Pfam" id="PF19200">
    <property type="entry name" value="MupG_N"/>
    <property type="match status" value="1"/>
</dbReference>
<dbReference type="PANTHER" id="PTHR38435">
    <property type="match status" value="1"/>
</dbReference>
<dbReference type="InterPro" id="IPR017853">
    <property type="entry name" value="GH"/>
</dbReference>
<comment type="caution">
    <text evidence="3">The sequence shown here is derived from an EMBL/GenBank/DDBJ whole genome shotgun (WGS) entry which is preliminary data.</text>
</comment>
<organism evidence="3 4">
    <name type="scientific">Lancefieldella parvula</name>
    <dbReference type="NCBI Taxonomy" id="1382"/>
    <lineage>
        <taxon>Bacteria</taxon>
        <taxon>Bacillati</taxon>
        <taxon>Actinomycetota</taxon>
        <taxon>Coriobacteriia</taxon>
        <taxon>Coriobacteriales</taxon>
        <taxon>Atopobiaceae</taxon>
        <taxon>Lancefieldella</taxon>
    </lineage>
</organism>
<dbReference type="InterPro" id="IPR043797">
    <property type="entry name" value="MupG_N"/>
</dbReference>
<dbReference type="SUPFAM" id="SSF51445">
    <property type="entry name" value="(Trans)glycosidases"/>
    <property type="match status" value="1"/>
</dbReference>
<dbReference type="Gene3D" id="3.20.20.70">
    <property type="entry name" value="Aldolase class I"/>
    <property type="match status" value="1"/>
</dbReference>
<reference evidence="3" key="1">
    <citation type="submission" date="2020-04" db="EMBL/GenBank/DDBJ databases">
        <title>Deep metagenomics examines the oral microbiome during advanced dental caries in children, revealing novel taxa and co-occurrences with host molecules.</title>
        <authorList>
            <person name="Baker J.L."/>
            <person name="Morton J.T."/>
            <person name="Dinis M."/>
            <person name="Alvarez R."/>
            <person name="Tran N.C."/>
            <person name="Knight R."/>
            <person name="Edlund A."/>
        </authorList>
    </citation>
    <scope>NUCLEOTIDE SEQUENCE</scope>
    <source>
        <strain evidence="3">JCVI_22A_bin.2</strain>
    </source>
</reference>
<dbReference type="PANTHER" id="PTHR38435:SF2">
    <property type="entry name" value="DUF871 DOMAIN-CONTAINING PROTEIN"/>
    <property type="match status" value="1"/>
</dbReference>
<dbReference type="SUPFAM" id="SSF50891">
    <property type="entry name" value="Cyclophilin-like"/>
    <property type="match status" value="1"/>
</dbReference>
<evidence type="ECO:0000259" key="1">
    <source>
        <dbReference type="Pfam" id="PF05913"/>
    </source>
</evidence>
<name>A0A930VYT4_9ACTN</name>
<dbReference type="InterPro" id="IPR008589">
    <property type="entry name" value="MupG"/>
</dbReference>
<evidence type="ECO:0000259" key="2">
    <source>
        <dbReference type="Pfam" id="PF19200"/>
    </source>
</evidence>
<dbReference type="EMBL" id="JABZGT010000102">
    <property type="protein sequence ID" value="MBF4809071.1"/>
    <property type="molecule type" value="Genomic_DNA"/>
</dbReference>
<proteinExistence type="predicted"/>
<dbReference type="AlphaFoldDB" id="A0A930VYT4"/>
<accession>A0A930VYT4</accession>
<dbReference type="Pfam" id="PF05913">
    <property type="entry name" value="MupG_C"/>
    <property type="match status" value="1"/>
</dbReference>
<sequence length="351" mass="39172">MRTGISLYFASGYEANAEVVAKAQAAGCHYAFTSLQIPEEEGIDYRTEARRLLELCKKAEINLIADVSPATLSKLGVQKFDELAELGITYVRLDFGFDAAETVELSRKFHVVFNASTITKDDISAWRVAGADFTCFAACHNYYPKSYTGLSLERVAQINARLSALGFQIFSFVPGEIFRGPLYDGLPTVEEHRGLSGDALIQAMLALYDADSDVVLIGDPDVTEATWKRIGQLEQNCIELKMELKPEFEYLYDRLQTDRPDSSSYIIRSQESRLWKDAPVYDAKPSTWDTVATGAILVSSKAYGRYVGELSIARGLLELDARDNVAGSICEEDRAFLPYIHSGRGFRFIRR</sequence>
<dbReference type="Proteomes" id="UP000772566">
    <property type="component" value="Unassembled WGS sequence"/>
</dbReference>
<dbReference type="InterPro" id="IPR013785">
    <property type="entry name" value="Aldolase_TIM"/>
</dbReference>
<feature type="domain" description="6-phospho-N-acetylmuramidase C-terminal" evidence="1">
    <location>
        <begin position="242"/>
        <end position="348"/>
    </location>
</feature>
<dbReference type="InterPro" id="IPR043894">
    <property type="entry name" value="MupG_C"/>
</dbReference>
<dbReference type="Gene3D" id="2.40.100.10">
    <property type="entry name" value="Cyclophilin-like"/>
    <property type="match status" value="1"/>
</dbReference>
<dbReference type="InterPro" id="IPR029000">
    <property type="entry name" value="Cyclophilin-like_dom_sf"/>
</dbReference>
<protein>
    <submittedName>
        <fullName evidence="3">DUF871 domain-containing protein</fullName>
    </submittedName>
</protein>
<gene>
    <name evidence="3" type="ORF">HXK23_02435</name>
</gene>